<keyword evidence="8" id="KW-0418">Kinase</keyword>
<evidence type="ECO:0000256" key="3">
    <source>
        <dbReference type="ARBA" id="ARBA00012438"/>
    </source>
</evidence>
<dbReference type="PRINTS" id="PR00344">
    <property type="entry name" value="BCTRLSENSOR"/>
</dbReference>
<evidence type="ECO:0000256" key="8">
    <source>
        <dbReference type="ARBA" id="ARBA00022777"/>
    </source>
</evidence>
<evidence type="ECO:0000313" key="13">
    <source>
        <dbReference type="EMBL" id="MCV4377785.1"/>
    </source>
</evidence>
<comment type="subcellular location">
    <subcellularLocation>
        <location evidence="2">Cell membrane</location>
        <topology evidence="2">Multi-pass membrane protein</topology>
    </subcellularLocation>
</comment>
<dbReference type="InterPro" id="IPR003660">
    <property type="entry name" value="HAMP_dom"/>
</dbReference>
<dbReference type="EMBL" id="JAOXML010000010">
    <property type="protein sequence ID" value="MCV4377785.1"/>
    <property type="molecule type" value="Genomic_DNA"/>
</dbReference>
<feature type="domain" description="Histidine kinase" evidence="11">
    <location>
        <begin position="219"/>
        <end position="433"/>
    </location>
</feature>
<organism evidence="13 14">
    <name type="scientific">Pseudomonas capsici</name>
    <dbReference type="NCBI Taxonomy" id="2810614"/>
    <lineage>
        <taxon>Bacteria</taxon>
        <taxon>Pseudomonadati</taxon>
        <taxon>Pseudomonadota</taxon>
        <taxon>Gammaproteobacteria</taxon>
        <taxon>Pseudomonadales</taxon>
        <taxon>Pseudomonadaceae</taxon>
        <taxon>Pseudomonas</taxon>
    </lineage>
</organism>
<dbReference type="SUPFAM" id="SSF55874">
    <property type="entry name" value="ATPase domain of HSP90 chaperone/DNA topoisomerase II/histidine kinase"/>
    <property type="match status" value="1"/>
</dbReference>
<gene>
    <name evidence="13" type="ORF">OH718_14390</name>
</gene>
<evidence type="ECO:0000256" key="9">
    <source>
        <dbReference type="ARBA" id="ARBA00022840"/>
    </source>
</evidence>
<evidence type="ECO:0000313" key="14">
    <source>
        <dbReference type="Proteomes" id="UP001207294"/>
    </source>
</evidence>
<feature type="transmembrane region" description="Helical" evidence="10">
    <location>
        <begin position="7"/>
        <end position="24"/>
    </location>
</feature>
<proteinExistence type="predicted"/>
<sequence length="435" mass="48692">MFKMLARLYLIMLVTYGIALFAIPEVVLKWFNQQTITYNQDQAKGTLSLIRQRFDQTPQTAWPALENQLKADFAPYRLRLLSISDPGLTDSERKALTQGLNAVRSDNYGELGTALTLVAPDTVVELIAPDAPVDINIMYWLINILIGAALLACLLIWVWPHWRDLQRLKRTAMTLGSGNLAERTQISPRSNIGDLAQVFDKMAQDIEGLLNQQQELLNAVSHELRTPLSRLEFGMALVMADPLEPPTRLRLEQMVGHIRELDSLIDELLSYTRLKSPNQRPLPEAMPLQTYLDSVLGGFIDEQENKGFTLLLCLEKAAGQFVLDPRLTARALQNLVGNAIRYCEKVVRVSAELTEQSLVISVEDDGIGIPVAEQKHIFEPFYRLDRSRDRDTGGFGLGLAISRQAIECQGGRITVDSSPLGGARFEIRLPARSDD</sequence>
<dbReference type="PROSITE" id="PS50885">
    <property type="entry name" value="HAMP"/>
    <property type="match status" value="1"/>
</dbReference>
<keyword evidence="10" id="KW-1133">Transmembrane helix</keyword>
<evidence type="ECO:0000256" key="6">
    <source>
        <dbReference type="ARBA" id="ARBA00022679"/>
    </source>
</evidence>
<dbReference type="RefSeq" id="WP_206402443.1">
    <property type="nucleotide sequence ID" value="NZ_JAFGZD010000012.1"/>
</dbReference>
<comment type="caution">
    <text evidence="13">The sequence shown here is derived from an EMBL/GenBank/DDBJ whole genome shotgun (WGS) entry which is preliminary data.</text>
</comment>
<dbReference type="InterPro" id="IPR004358">
    <property type="entry name" value="Sig_transdc_His_kin-like_C"/>
</dbReference>
<evidence type="ECO:0000256" key="7">
    <source>
        <dbReference type="ARBA" id="ARBA00022741"/>
    </source>
</evidence>
<dbReference type="InterPro" id="IPR003661">
    <property type="entry name" value="HisK_dim/P_dom"/>
</dbReference>
<dbReference type="CDD" id="cd00082">
    <property type="entry name" value="HisKA"/>
    <property type="match status" value="1"/>
</dbReference>
<dbReference type="CDD" id="cd06225">
    <property type="entry name" value="HAMP"/>
    <property type="match status" value="1"/>
</dbReference>
<keyword evidence="10" id="KW-0472">Membrane</keyword>
<dbReference type="GO" id="GO:0005524">
    <property type="term" value="F:ATP binding"/>
    <property type="evidence" value="ECO:0007669"/>
    <property type="project" value="UniProtKB-KW"/>
</dbReference>
<keyword evidence="6" id="KW-0808">Transferase</keyword>
<dbReference type="PANTHER" id="PTHR44936">
    <property type="entry name" value="SENSOR PROTEIN CREC"/>
    <property type="match status" value="1"/>
</dbReference>
<dbReference type="Gene3D" id="6.10.340.10">
    <property type="match status" value="1"/>
</dbReference>
<dbReference type="SMART" id="SM00304">
    <property type="entry name" value="HAMP"/>
    <property type="match status" value="1"/>
</dbReference>
<dbReference type="InterPro" id="IPR003594">
    <property type="entry name" value="HATPase_dom"/>
</dbReference>
<evidence type="ECO:0000256" key="1">
    <source>
        <dbReference type="ARBA" id="ARBA00000085"/>
    </source>
</evidence>
<dbReference type="PANTHER" id="PTHR44936:SF10">
    <property type="entry name" value="SENSOR PROTEIN RSTB"/>
    <property type="match status" value="1"/>
</dbReference>
<evidence type="ECO:0000259" key="12">
    <source>
        <dbReference type="PROSITE" id="PS50885"/>
    </source>
</evidence>
<evidence type="ECO:0000256" key="10">
    <source>
        <dbReference type="SAM" id="Phobius"/>
    </source>
</evidence>
<keyword evidence="4" id="KW-1003">Cell membrane</keyword>
<dbReference type="InterPro" id="IPR036890">
    <property type="entry name" value="HATPase_C_sf"/>
</dbReference>
<dbReference type="Gene3D" id="3.30.565.10">
    <property type="entry name" value="Histidine kinase-like ATPase, C-terminal domain"/>
    <property type="match status" value="1"/>
</dbReference>
<protein>
    <recommendedName>
        <fullName evidence="3">histidine kinase</fullName>
        <ecNumber evidence="3">2.7.13.3</ecNumber>
    </recommendedName>
</protein>
<evidence type="ECO:0000256" key="5">
    <source>
        <dbReference type="ARBA" id="ARBA00022553"/>
    </source>
</evidence>
<dbReference type="InterPro" id="IPR050980">
    <property type="entry name" value="2C_sensor_his_kinase"/>
</dbReference>
<dbReference type="SMART" id="SM00387">
    <property type="entry name" value="HATPase_c"/>
    <property type="match status" value="1"/>
</dbReference>
<keyword evidence="9 13" id="KW-0067">ATP-binding</keyword>
<dbReference type="Gene3D" id="1.10.287.130">
    <property type="match status" value="1"/>
</dbReference>
<name>A0ABT3BY63_9PSED</name>
<keyword evidence="7" id="KW-0547">Nucleotide-binding</keyword>
<dbReference type="InterPro" id="IPR036097">
    <property type="entry name" value="HisK_dim/P_sf"/>
</dbReference>
<dbReference type="GeneID" id="93562591"/>
<keyword evidence="10" id="KW-0812">Transmembrane</keyword>
<evidence type="ECO:0000256" key="2">
    <source>
        <dbReference type="ARBA" id="ARBA00004651"/>
    </source>
</evidence>
<dbReference type="Pfam" id="PF00672">
    <property type="entry name" value="HAMP"/>
    <property type="match status" value="1"/>
</dbReference>
<feature type="transmembrane region" description="Helical" evidence="10">
    <location>
        <begin position="137"/>
        <end position="159"/>
    </location>
</feature>
<dbReference type="Pfam" id="PF00512">
    <property type="entry name" value="HisKA"/>
    <property type="match status" value="1"/>
</dbReference>
<reference evidence="13 14" key="1">
    <citation type="submission" date="2022-10" db="EMBL/GenBank/DDBJ databases">
        <title>Characterization of Pseudomonas capsici strains from pepper and tomato in Georgia.</title>
        <authorList>
            <person name="Zhao M."/>
            <person name="Dutta B."/>
        </authorList>
    </citation>
    <scope>NUCLEOTIDE SEQUENCE [LARGE SCALE GENOMIC DNA]</scope>
    <source>
        <strain evidence="13 14">Pc20-5</strain>
    </source>
</reference>
<feature type="domain" description="HAMP" evidence="12">
    <location>
        <begin position="159"/>
        <end position="211"/>
    </location>
</feature>
<comment type="catalytic activity">
    <reaction evidence="1">
        <text>ATP + protein L-histidine = ADP + protein N-phospho-L-histidine.</text>
        <dbReference type="EC" id="2.7.13.3"/>
    </reaction>
</comment>
<keyword evidence="14" id="KW-1185">Reference proteome</keyword>
<dbReference type="Proteomes" id="UP001207294">
    <property type="component" value="Unassembled WGS sequence"/>
</dbReference>
<dbReference type="SUPFAM" id="SSF47384">
    <property type="entry name" value="Homodimeric domain of signal transducing histidine kinase"/>
    <property type="match status" value="1"/>
</dbReference>
<dbReference type="Pfam" id="PF02518">
    <property type="entry name" value="HATPase_c"/>
    <property type="match status" value="1"/>
</dbReference>
<dbReference type="EC" id="2.7.13.3" evidence="3"/>
<dbReference type="SMART" id="SM00388">
    <property type="entry name" value="HisKA"/>
    <property type="match status" value="1"/>
</dbReference>
<evidence type="ECO:0000259" key="11">
    <source>
        <dbReference type="PROSITE" id="PS50109"/>
    </source>
</evidence>
<dbReference type="InterPro" id="IPR005467">
    <property type="entry name" value="His_kinase_dom"/>
</dbReference>
<accession>A0ABT3BY63</accession>
<keyword evidence="5" id="KW-0597">Phosphoprotein</keyword>
<evidence type="ECO:0000256" key="4">
    <source>
        <dbReference type="ARBA" id="ARBA00022475"/>
    </source>
</evidence>
<dbReference type="PROSITE" id="PS50109">
    <property type="entry name" value="HIS_KIN"/>
    <property type="match status" value="1"/>
</dbReference>